<dbReference type="SUPFAM" id="SSF51604">
    <property type="entry name" value="Enolase C-terminal domain-like"/>
    <property type="match status" value="1"/>
</dbReference>
<evidence type="ECO:0000256" key="1">
    <source>
        <dbReference type="ARBA" id="ARBA00022723"/>
    </source>
</evidence>
<name>A0A841PIJ0_9BACL</name>
<dbReference type="GO" id="GO:0046872">
    <property type="term" value="F:metal ion binding"/>
    <property type="evidence" value="ECO:0007669"/>
    <property type="project" value="UniProtKB-KW"/>
</dbReference>
<keyword evidence="1" id="KW-0479">Metal-binding</keyword>
<dbReference type="Gene3D" id="3.20.20.120">
    <property type="entry name" value="Enolase-like C-terminal domain"/>
    <property type="match status" value="1"/>
</dbReference>
<keyword evidence="3" id="KW-1185">Reference proteome</keyword>
<proteinExistence type="predicted"/>
<dbReference type="EMBL" id="JACHHJ010000001">
    <property type="protein sequence ID" value="MBB6448697.1"/>
    <property type="molecule type" value="Genomic_DNA"/>
</dbReference>
<sequence length="68" mass="7922">MLKVTGLPLWKYLRPVKDKVKAYNTDGGWLQTTTRELLSDMGKLVERGFHAMKMKLGLPDPREDYERV</sequence>
<reference evidence="2 3" key="1">
    <citation type="submission" date="2020-08" db="EMBL/GenBank/DDBJ databases">
        <title>Genomic Encyclopedia of Type Strains, Phase IV (KMG-IV): sequencing the most valuable type-strain genomes for metagenomic binning, comparative biology and taxonomic classification.</title>
        <authorList>
            <person name="Goeker M."/>
        </authorList>
    </citation>
    <scope>NUCLEOTIDE SEQUENCE [LARGE SCALE GENOMIC DNA]</scope>
    <source>
        <strain evidence="2 3">DSM 21769</strain>
    </source>
</reference>
<evidence type="ECO:0000313" key="2">
    <source>
        <dbReference type="EMBL" id="MBB6448697.1"/>
    </source>
</evidence>
<comment type="caution">
    <text evidence="2">The sequence shown here is derived from an EMBL/GenBank/DDBJ whole genome shotgun (WGS) entry which is preliminary data.</text>
</comment>
<dbReference type="Proteomes" id="UP000568839">
    <property type="component" value="Unassembled WGS sequence"/>
</dbReference>
<gene>
    <name evidence="2" type="ORF">HNR44_000646</name>
</gene>
<dbReference type="InterPro" id="IPR036849">
    <property type="entry name" value="Enolase-like_C_sf"/>
</dbReference>
<accession>A0A841PIJ0</accession>
<dbReference type="RefSeq" id="WP_184402652.1">
    <property type="nucleotide sequence ID" value="NZ_JACHHJ010000001.1"/>
</dbReference>
<dbReference type="AlphaFoldDB" id="A0A841PIJ0"/>
<protein>
    <submittedName>
        <fullName evidence="2">L-alanine-DL-glutamate epimerase-like enolase superfamily enzyme</fullName>
    </submittedName>
</protein>
<evidence type="ECO:0000313" key="3">
    <source>
        <dbReference type="Proteomes" id="UP000568839"/>
    </source>
</evidence>
<organism evidence="2 3">
    <name type="scientific">Geomicrobium halophilum</name>
    <dbReference type="NCBI Taxonomy" id="549000"/>
    <lineage>
        <taxon>Bacteria</taxon>
        <taxon>Bacillati</taxon>
        <taxon>Bacillota</taxon>
        <taxon>Bacilli</taxon>
        <taxon>Bacillales</taxon>
        <taxon>Geomicrobium</taxon>
    </lineage>
</organism>